<accession>A0A1I6I912</accession>
<gene>
    <name evidence="4" type="ORF">SAMN04487947_3078</name>
</gene>
<evidence type="ECO:0000313" key="5">
    <source>
        <dbReference type="Proteomes" id="UP000198531"/>
    </source>
</evidence>
<dbReference type="SUPFAM" id="SSF53649">
    <property type="entry name" value="Alkaline phosphatase-like"/>
    <property type="match status" value="1"/>
</dbReference>
<dbReference type="GO" id="GO:0004065">
    <property type="term" value="F:arylsulfatase activity"/>
    <property type="evidence" value="ECO:0007669"/>
    <property type="project" value="TreeGrafter"/>
</dbReference>
<keyword evidence="2" id="KW-0378">Hydrolase</keyword>
<dbReference type="Gene3D" id="3.40.720.10">
    <property type="entry name" value="Alkaline Phosphatase, subunit A"/>
    <property type="match status" value="1"/>
</dbReference>
<proteinExistence type="inferred from homology"/>
<evidence type="ECO:0000256" key="1">
    <source>
        <dbReference type="ARBA" id="ARBA00008779"/>
    </source>
</evidence>
<dbReference type="STRING" id="553469.SAMN04487947_3078"/>
<feature type="domain" description="Sulfatase N-terminal" evidence="3">
    <location>
        <begin position="4"/>
        <end position="344"/>
    </location>
</feature>
<dbReference type="CDD" id="cd16148">
    <property type="entry name" value="sulfatase_like"/>
    <property type="match status" value="1"/>
</dbReference>
<comment type="similarity">
    <text evidence="1">Belongs to the sulfatase family.</text>
</comment>
<dbReference type="RefSeq" id="WP_089809086.1">
    <property type="nucleotide sequence ID" value="NZ_FOYT01000002.1"/>
</dbReference>
<evidence type="ECO:0000256" key="2">
    <source>
        <dbReference type="ARBA" id="ARBA00022801"/>
    </source>
</evidence>
<sequence>MSRPNVVLTVLDTVRARDTVPASSSPMPTLADVAADGTEFTNAFSPAPWTLPSHASLFTGTYPSQHGAHGDHTYLDDSPRTLAEAFSAAGYETVGVSNNTWVTEEFGFGRGFDTLRKGWQYVQSDTDLGTVTRAEHPMEKLRAAGDRLFDGNPLVNAANLVYDEFAAGDGAERATSWVDSWLSDRDDETPFFCFLNFIEPHAEYRPPREYAEPYLPPDTSYDEATTLRQDPRAYDVGEYALNDREFEALRGLYRGSLAYLDDQLARLRESLVAAGEWEDTVFVALGDHGENIGDHGFFGHQYNLYDTLLHVPMVARGGPFDGGRRDDLVQTLDLAPTLLDAAGIDDPAFERQMHARSLHPDADADPRDAVFAEYLGPQPSPDSLASRFGEVPERVRAFDRSLRAVRTADEKYVTASDGSEWFYRVGADPDETWNRAGDHPERTSLLSDRLDQWVDSFEHAESGGEVSMTDSTKARLSDLGYL</sequence>
<dbReference type="InterPro" id="IPR000917">
    <property type="entry name" value="Sulfatase_N"/>
</dbReference>
<dbReference type="PANTHER" id="PTHR42693">
    <property type="entry name" value="ARYLSULFATASE FAMILY MEMBER"/>
    <property type="match status" value="1"/>
</dbReference>
<dbReference type="EMBL" id="FOYT01000002">
    <property type="protein sequence ID" value="SFR63225.1"/>
    <property type="molecule type" value="Genomic_DNA"/>
</dbReference>
<dbReference type="Proteomes" id="UP000198531">
    <property type="component" value="Unassembled WGS sequence"/>
</dbReference>
<dbReference type="InterPro" id="IPR017850">
    <property type="entry name" value="Alkaline_phosphatase_core_sf"/>
</dbReference>
<dbReference type="Pfam" id="PF00884">
    <property type="entry name" value="Sulfatase"/>
    <property type="match status" value="1"/>
</dbReference>
<evidence type="ECO:0000259" key="3">
    <source>
        <dbReference type="Pfam" id="PF00884"/>
    </source>
</evidence>
<dbReference type="InterPro" id="IPR050738">
    <property type="entry name" value="Sulfatase"/>
</dbReference>
<reference evidence="5" key="1">
    <citation type="submission" date="2016-10" db="EMBL/GenBank/DDBJ databases">
        <authorList>
            <person name="Varghese N."/>
            <person name="Submissions S."/>
        </authorList>
    </citation>
    <scope>NUCLEOTIDE SEQUENCE [LARGE SCALE GENOMIC DNA]</scope>
    <source>
        <strain evidence="5">CGMCC 1.7736</strain>
    </source>
</reference>
<organism evidence="4 5">
    <name type="scientific">Halogeometricum rufum</name>
    <dbReference type="NCBI Taxonomy" id="553469"/>
    <lineage>
        <taxon>Archaea</taxon>
        <taxon>Methanobacteriati</taxon>
        <taxon>Methanobacteriota</taxon>
        <taxon>Stenosarchaea group</taxon>
        <taxon>Halobacteria</taxon>
        <taxon>Halobacteriales</taxon>
        <taxon>Haloferacaceae</taxon>
        <taxon>Halogeometricum</taxon>
    </lineage>
</organism>
<name>A0A1I6I912_9EURY</name>
<keyword evidence="5" id="KW-1185">Reference proteome</keyword>
<protein>
    <submittedName>
        <fullName evidence="4">Arylsulfatase A</fullName>
    </submittedName>
</protein>
<dbReference type="AlphaFoldDB" id="A0A1I6I912"/>
<dbReference type="OrthoDB" id="3164at2157"/>
<dbReference type="PANTHER" id="PTHR42693:SF53">
    <property type="entry name" value="ENDO-4-O-SULFATASE"/>
    <property type="match status" value="1"/>
</dbReference>
<evidence type="ECO:0000313" key="4">
    <source>
        <dbReference type="EMBL" id="SFR63225.1"/>
    </source>
</evidence>